<dbReference type="Gene3D" id="2.115.10.20">
    <property type="entry name" value="Glycosyl hydrolase domain, family 43"/>
    <property type="match status" value="1"/>
</dbReference>
<protein>
    <submittedName>
        <fullName evidence="8">Arabinofuranosidase</fullName>
    </submittedName>
</protein>
<reference evidence="8" key="1">
    <citation type="journal article" date="2010" name="Appl. Environ. Microbiol.">
        <title>Cellulosilyticum ruminicola, a newly described rumen bacterium that possesses redundant fibrolytic-protein-encoding genes and degrades lignocellulose with multiple carbohydrate- borne fibrolytic enzymes.</title>
        <authorList>
            <person name="Cai S."/>
            <person name="Li J."/>
            <person name="Hu F.Z."/>
            <person name="Zhang K."/>
            <person name="Luo Y."/>
            <person name="Janto B."/>
            <person name="Boissy R."/>
            <person name="Ehrlich G."/>
            <person name="Dong X."/>
        </authorList>
    </citation>
    <scope>NUCLEOTIDE SEQUENCE</scope>
    <source>
        <strain evidence="8">CGMCC 1.5065</strain>
    </source>
</reference>
<dbReference type="AlphaFoldDB" id="D2KFN3"/>
<dbReference type="EMBL" id="GU211311">
    <property type="protein sequence ID" value="ACZ98635.1"/>
    <property type="molecule type" value="Genomic_DNA"/>
</dbReference>
<dbReference type="InterPro" id="IPR023296">
    <property type="entry name" value="Glyco_hydro_beta-prop_sf"/>
</dbReference>
<dbReference type="InterPro" id="IPR041542">
    <property type="entry name" value="GH43_C2"/>
</dbReference>
<dbReference type="Pfam" id="PF04616">
    <property type="entry name" value="Glyco_hydro_43"/>
    <property type="match status" value="1"/>
</dbReference>
<dbReference type="PANTHER" id="PTHR42812:SF12">
    <property type="entry name" value="BETA-XYLOSIDASE-RELATED"/>
    <property type="match status" value="1"/>
</dbReference>
<evidence type="ECO:0000313" key="8">
    <source>
        <dbReference type="EMBL" id="ACZ98635.1"/>
    </source>
</evidence>
<dbReference type="CDD" id="cd18617">
    <property type="entry name" value="GH43_XynB-like"/>
    <property type="match status" value="1"/>
</dbReference>
<dbReference type="InterPro" id="IPR051795">
    <property type="entry name" value="Glycosyl_Hydrlase_43"/>
</dbReference>
<dbReference type="Pfam" id="PF17851">
    <property type="entry name" value="GH43_C2"/>
    <property type="match status" value="1"/>
</dbReference>
<feature type="active site" description="Proton donor" evidence="4">
    <location>
        <position position="185"/>
    </location>
</feature>
<evidence type="ECO:0000256" key="5">
    <source>
        <dbReference type="PIRSR" id="PIRSR606710-2"/>
    </source>
</evidence>
<keyword evidence="2 6" id="KW-0378">Hydrolase</keyword>
<organism evidence="8">
    <name type="scientific">Cellulosilyticum ruminicola</name>
    <dbReference type="NCBI Taxonomy" id="425254"/>
    <lineage>
        <taxon>Bacteria</taxon>
        <taxon>Bacillati</taxon>
        <taxon>Bacillota</taxon>
        <taxon>Clostridia</taxon>
        <taxon>Lachnospirales</taxon>
        <taxon>Cellulosilyticaceae</taxon>
        <taxon>Cellulosilyticum</taxon>
    </lineage>
</organism>
<sequence length="516" mass="59074">MRVFTNPILPGFYPDPSICRVGEDYYLVNSTFAYFPGVPVWHSRDLVNWEQIGHVLERESQLPLEGTHHSGGIFAPTIRYHEGIFYMITTNIGCGGNFYVTATNPAGPWSDPIVLDEAIGIDPSLFFDDDGKAYYIGTKEKDKSISRYWGDNVIYVREIDLEQGKLVGEEYVVWEGSCRETIWAEGPHLYKKDGYYYVMISEGGTCHEHAITIARSENLLGPYESFRCNPILTHRHLGNHNDIQNVGHGDLVQTQNGEWWMVLLASRPYEGYYNMGRETFLVPVTWEDGWPIVNEGKGLVEEIGVAPNLPEFKVLPEDTCEHFMREELDYKWMALRGPKESFCSLKDREGYLRLQLRTETIKEFATPSLIVRRQQHKDFNANTMMEFMPQSENEVAGLVLMQNDAYHFRFEYIMEGQKNYLRLTKCEKGQDEIINEVPFEGNKVYLRAVATGQHLDFYYGVTPSKVSKLAENIDASILSTNKADGFVGTCIGMYASSNGKASQNYADFKWFEYSGR</sequence>
<evidence type="ECO:0000256" key="1">
    <source>
        <dbReference type="ARBA" id="ARBA00009865"/>
    </source>
</evidence>
<dbReference type="SUPFAM" id="SSF49899">
    <property type="entry name" value="Concanavalin A-like lectins/glucanases"/>
    <property type="match status" value="1"/>
</dbReference>
<evidence type="ECO:0000256" key="3">
    <source>
        <dbReference type="ARBA" id="ARBA00023295"/>
    </source>
</evidence>
<dbReference type="CAZy" id="GH43">
    <property type="family name" value="Glycoside Hydrolase Family 43"/>
</dbReference>
<keyword evidence="3 6" id="KW-0326">Glycosidase</keyword>
<accession>D2KFN3</accession>
<dbReference type="SUPFAM" id="SSF75005">
    <property type="entry name" value="Arabinanase/levansucrase/invertase"/>
    <property type="match status" value="1"/>
</dbReference>
<dbReference type="InterPro" id="IPR006710">
    <property type="entry name" value="Glyco_hydro_43"/>
</dbReference>
<dbReference type="PANTHER" id="PTHR42812">
    <property type="entry name" value="BETA-XYLOSIDASE"/>
    <property type="match status" value="1"/>
</dbReference>
<dbReference type="GO" id="GO:0005975">
    <property type="term" value="P:carbohydrate metabolic process"/>
    <property type="evidence" value="ECO:0007669"/>
    <property type="project" value="InterPro"/>
</dbReference>
<comment type="similarity">
    <text evidence="1 6">Belongs to the glycosyl hydrolase 43 family.</text>
</comment>
<dbReference type="Gene3D" id="2.60.120.200">
    <property type="match status" value="1"/>
</dbReference>
<evidence type="ECO:0000259" key="7">
    <source>
        <dbReference type="Pfam" id="PF17851"/>
    </source>
</evidence>
<evidence type="ECO:0000256" key="4">
    <source>
        <dbReference type="PIRSR" id="PIRSR606710-1"/>
    </source>
</evidence>
<name>D2KFN3_9FIRM</name>
<dbReference type="InterPro" id="IPR013320">
    <property type="entry name" value="ConA-like_dom_sf"/>
</dbReference>
<dbReference type="GO" id="GO:0004553">
    <property type="term" value="F:hydrolase activity, hydrolyzing O-glycosyl compounds"/>
    <property type="evidence" value="ECO:0007669"/>
    <property type="project" value="InterPro"/>
</dbReference>
<evidence type="ECO:0000256" key="6">
    <source>
        <dbReference type="RuleBase" id="RU361187"/>
    </source>
</evidence>
<proteinExistence type="inferred from homology"/>
<feature type="non-terminal residue" evidence="8">
    <location>
        <position position="516"/>
    </location>
</feature>
<feature type="active site" description="Proton acceptor" evidence="4">
    <location>
        <position position="15"/>
    </location>
</feature>
<evidence type="ECO:0000256" key="2">
    <source>
        <dbReference type="ARBA" id="ARBA00022801"/>
    </source>
</evidence>
<feature type="site" description="Important for catalytic activity, responsible for pKa modulation of the active site Glu and correct orientation of both the proton donor and substrate" evidence="5">
    <location>
        <position position="122"/>
    </location>
</feature>
<feature type="domain" description="Beta-xylosidase C-terminal Concanavalin A-like" evidence="7">
    <location>
        <begin position="321"/>
        <end position="514"/>
    </location>
</feature>